<proteinExistence type="predicted"/>
<keyword evidence="2" id="KW-1185">Reference proteome</keyword>
<evidence type="ECO:0000313" key="1">
    <source>
        <dbReference type="EMBL" id="GEP12541.1"/>
    </source>
</evidence>
<dbReference type="Proteomes" id="UP000321750">
    <property type="component" value="Unassembled WGS sequence"/>
</dbReference>
<protein>
    <submittedName>
        <fullName evidence="1">Uncharacterized protein</fullName>
    </submittedName>
</protein>
<name>A0A512JRH9_9HYPH</name>
<gene>
    <name evidence="1" type="ORF">MGN01_43860</name>
</gene>
<reference evidence="1 2" key="1">
    <citation type="submission" date="2019-07" db="EMBL/GenBank/DDBJ databases">
        <title>Whole genome shotgun sequence of Methylobacterium gnaphalii NBRC 107716.</title>
        <authorList>
            <person name="Hosoyama A."/>
            <person name="Uohara A."/>
            <person name="Ohji S."/>
            <person name="Ichikawa N."/>
        </authorList>
    </citation>
    <scope>NUCLEOTIDE SEQUENCE [LARGE SCALE GENOMIC DNA]</scope>
    <source>
        <strain evidence="1 2">NBRC 107716</strain>
    </source>
</reference>
<dbReference type="OrthoDB" id="8402820at2"/>
<comment type="caution">
    <text evidence="1">The sequence shown here is derived from an EMBL/GenBank/DDBJ whole genome shotgun (WGS) entry which is preliminary data.</text>
</comment>
<organism evidence="1 2">
    <name type="scientific">Methylobacterium gnaphalii</name>
    <dbReference type="NCBI Taxonomy" id="1010610"/>
    <lineage>
        <taxon>Bacteria</taxon>
        <taxon>Pseudomonadati</taxon>
        <taxon>Pseudomonadota</taxon>
        <taxon>Alphaproteobacteria</taxon>
        <taxon>Hyphomicrobiales</taxon>
        <taxon>Methylobacteriaceae</taxon>
        <taxon>Methylobacterium</taxon>
    </lineage>
</organism>
<evidence type="ECO:0000313" key="2">
    <source>
        <dbReference type="Proteomes" id="UP000321750"/>
    </source>
</evidence>
<dbReference type="EMBL" id="BJZV01000046">
    <property type="protein sequence ID" value="GEP12541.1"/>
    <property type="molecule type" value="Genomic_DNA"/>
</dbReference>
<dbReference type="AlphaFoldDB" id="A0A512JRH9"/>
<dbReference type="RefSeq" id="WP_147048896.1">
    <property type="nucleotide sequence ID" value="NZ_BJZV01000046.1"/>
</dbReference>
<accession>A0A512JRH9</accession>
<sequence length="107" mass="11756">MPDPARVYLFRGGFAPAGDTVNCEAPLGLVAAASGGRGAEDADGVKQAFGGCTFWRDEETDERFLGVWDRRNAGRFRTALRQAGKPCIFRERPPARLTWWTSAPTRP</sequence>